<evidence type="ECO:0000313" key="9">
    <source>
        <dbReference type="EMBL" id="QTA83213.1"/>
    </source>
</evidence>
<evidence type="ECO:0000313" key="10">
    <source>
        <dbReference type="Proteomes" id="UP000663720"/>
    </source>
</evidence>
<dbReference type="InterPro" id="IPR003856">
    <property type="entry name" value="LPS_length_determ_N"/>
</dbReference>
<evidence type="ECO:0000259" key="7">
    <source>
        <dbReference type="Pfam" id="PF02706"/>
    </source>
</evidence>
<gene>
    <name evidence="9" type="ORF">dnl_56090</name>
</gene>
<keyword evidence="10" id="KW-1185">Reference proteome</keyword>
<evidence type="ECO:0000256" key="5">
    <source>
        <dbReference type="ARBA" id="ARBA00023136"/>
    </source>
</evidence>
<proteinExistence type="predicted"/>
<evidence type="ECO:0000256" key="4">
    <source>
        <dbReference type="ARBA" id="ARBA00022989"/>
    </source>
</evidence>
<dbReference type="PANTHER" id="PTHR32309">
    <property type="entry name" value="TYROSINE-PROTEIN KINASE"/>
    <property type="match status" value="1"/>
</dbReference>
<dbReference type="AlphaFoldDB" id="A0A975BDA2"/>
<dbReference type="RefSeq" id="WP_207689025.1">
    <property type="nucleotide sequence ID" value="NZ_CP061799.1"/>
</dbReference>
<name>A0A975BDA2_9BACT</name>
<evidence type="ECO:0000256" key="2">
    <source>
        <dbReference type="ARBA" id="ARBA00022475"/>
    </source>
</evidence>
<sequence>MSEKLITEPSCTGTLIEEDEINLLDLLLVLLKHKLLIFFMVFIAGAAAVFYSLGLTNIYRSEATISPREAEKSQSSSLAELGPMGGMVAGQLGLSSGGNLTKLETVLNSRELTARIINKYSLMPVIFIDIWDKDNEIWTSEEEPTIQDGLKAVMENMLKVSVDIEKNIIKIGFEHQDPETAKKVVEYYLKELSETLRESVLQDSTEKIRFFTKVIDRTSDALLKNKIYNLLAAEIEKETFARVEKYYSFEVLDSPIAPDEDKKVRPKRAIICILSVFVAFFMAVFIAFFKEFVYRIKIDDPERYEQIVNAMKLWRKK</sequence>
<dbReference type="EMBL" id="CP061799">
    <property type="protein sequence ID" value="QTA83213.1"/>
    <property type="molecule type" value="Genomic_DNA"/>
</dbReference>
<dbReference type="KEGG" id="dli:dnl_56090"/>
<dbReference type="InterPro" id="IPR032807">
    <property type="entry name" value="GNVR"/>
</dbReference>
<dbReference type="GO" id="GO:0004713">
    <property type="term" value="F:protein tyrosine kinase activity"/>
    <property type="evidence" value="ECO:0007669"/>
    <property type="project" value="TreeGrafter"/>
</dbReference>
<dbReference type="Pfam" id="PF13807">
    <property type="entry name" value="GNVR"/>
    <property type="match status" value="1"/>
</dbReference>
<keyword evidence="4 6" id="KW-1133">Transmembrane helix</keyword>
<dbReference type="InterPro" id="IPR050445">
    <property type="entry name" value="Bact_polysacc_biosynth/exp"/>
</dbReference>
<dbReference type="GO" id="GO:0005886">
    <property type="term" value="C:plasma membrane"/>
    <property type="evidence" value="ECO:0007669"/>
    <property type="project" value="UniProtKB-SubCell"/>
</dbReference>
<organism evidence="9 10">
    <name type="scientific">Desulfonema limicola</name>
    <dbReference type="NCBI Taxonomy" id="45656"/>
    <lineage>
        <taxon>Bacteria</taxon>
        <taxon>Pseudomonadati</taxon>
        <taxon>Thermodesulfobacteriota</taxon>
        <taxon>Desulfobacteria</taxon>
        <taxon>Desulfobacterales</taxon>
        <taxon>Desulfococcaceae</taxon>
        <taxon>Desulfonema</taxon>
    </lineage>
</organism>
<evidence type="ECO:0000256" key="1">
    <source>
        <dbReference type="ARBA" id="ARBA00004651"/>
    </source>
</evidence>
<dbReference type="Pfam" id="PF02706">
    <property type="entry name" value="Wzz"/>
    <property type="match status" value="1"/>
</dbReference>
<feature type="transmembrane region" description="Helical" evidence="6">
    <location>
        <begin position="269"/>
        <end position="289"/>
    </location>
</feature>
<accession>A0A975BDA2</accession>
<comment type="subcellular location">
    <subcellularLocation>
        <location evidence="1">Cell membrane</location>
        <topology evidence="1">Multi-pass membrane protein</topology>
    </subcellularLocation>
</comment>
<evidence type="ECO:0000256" key="3">
    <source>
        <dbReference type="ARBA" id="ARBA00022692"/>
    </source>
</evidence>
<feature type="domain" description="Tyrosine-protein kinase G-rich" evidence="8">
    <location>
        <begin position="218"/>
        <end position="291"/>
    </location>
</feature>
<evidence type="ECO:0000259" key="8">
    <source>
        <dbReference type="Pfam" id="PF13807"/>
    </source>
</evidence>
<keyword evidence="5 6" id="KW-0472">Membrane</keyword>
<keyword evidence="3 6" id="KW-0812">Transmembrane</keyword>
<dbReference type="Proteomes" id="UP000663720">
    <property type="component" value="Chromosome"/>
</dbReference>
<dbReference type="PANTHER" id="PTHR32309:SF13">
    <property type="entry name" value="FERRIC ENTEROBACTIN TRANSPORT PROTEIN FEPE"/>
    <property type="match status" value="1"/>
</dbReference>
<reference evidence="9" key="1">
    <citation type="journal article" date="2021" name="Microb. Physiol.">
        <title>Proteogenomic Insights into the Physiology of Marine, Sulfate-Reducing, Filamentous Desulfonema limicola and Desulfonema magnum.</title>
        <authorList>
            <person name="Schnaars V."/>
            <person name="Wohlbrand L."/>
            <person name="Scheve S."/>
            <person name="Hinrichs C."/>
            <person name="Reinhardt R."/>
            <person name="Rabus R."/>
        </authorList>
    </citation>
    <scope>NUCLEOTIDE SEQUENCE</scope>
    <source>
        <strain evidence="9">5ac10</strain>
    </source>
</reference>
<feature type="transmembrane region" description="Helical" evidence="6">
    <location>
        <begin position="35"/>
        <end position="59"/>
    </location>
</feature>
<protein>
    <submittedName>
        <fullName evidence="9">Chain length determinant protein domain-containing protein</fullName>
    </submittedName>
</protein>
<keyword evidence="2" id="KW-1003">Cell membrane</keyword>
<evidence type="ECO:0000256" key="6">
    <source>
        <dbReference type="SAM" id="Phobius"/>
    </source>
</evidence>
<feature type="domain" description="Polysaccharide chain length determinant N-terminal" evidence="7">
    <location>
        <begin position="19"/>
        <end position="119"/>
    </location>
</feature>